<gene>
    <name evidence="2" type="ORF">MVEN_02409100</name>
</gene>
<dbReference type="PANTHER" id="PTHR32487">
    <property type="entry name" value="3-OXO-DELTA(4,5)-STEROID 5-BETA-REDUCTASE"/>
    <property type="match status" value="1"/>
</dbReference>
<accession>A0A8H7CEZ2</accession>
<proteinExistence type="predicted"/>
<protein>
    <submittedName>
        <fullName evidence="2">Sirq protein</fullName>
    </submittedName>
</protein>
<evidence type="ECO:0000313" key="2">
    <source>
        <dbReference type="EMBL" id="KAF7333028.1"/>
    </source>
</evidence>
<dbReference type="PANTHER" id="PTHR32487:SF4">
    <property type="entry name" value="SIRQ PROTEIN"/>
    <property type="match status" value="1"/>
</dbReference>
<dbReference type="CDD" id="cd08948">
    <property type="entry name" value="5beta-POR_like_SDR_a"/>
    <property type="match status" value="1"/>
</dbReference>
<dbReference type="AlphaFoldDB" id="A0A8H7CEZ2"/>
<name>A0A8H7CEZ2_9AGAR</name>
<feature type="domain" description="PRISE-like Rossmann-fold" evidence="1">
    <location>
        <begin position="11"/>
        <end position="388"/>
    </location>
</feature>
<dbReference type="EMBL" id="JACAZI010000031">
    <property type="protein sequence ID" value="KAF7333028.1"/>
    <property type="molecule type" value="Genomic_DNA"/>
</dbReference>
<dbReference type="Pfam" id="PF22917">
    <property type="entry name" value="PRISE"/>
    <property type="match status" value="1"/>
</dbReference>
<keyword evidence="3" id="KW-1185">Reference proteome</keyword>
<evidence type="ECO:0000259" key="1">
    <source>
        <dbReference type="Pfam" id="PF22917"/>
    </source>
</evidence>
<dbReference type="OrthoDB" id="1731983at2759"/>
<organism evidence="2 3">
    <name type="scientific">Mycena venus</name>
    <dbReference type="NCBI Taxonomy" id="2733690"/>
    <lineage>
        <taxon>Eukaryota</taxon>
        <taxon>Fungi</taxon>
        <taxon>Dikarya</taxon>
        <taxon>Basidiomycota</taxon>
        <taxon>Agaricomycotina</taxon>
        <taxon>Agaricomycetes</taxon>
        <taxon>Agaricomycetidae</taxon>
        <taxon>Agaricales</taxon>
        <taxon>Marasmiineae</taxon>
        <taxon>Mycenaceae</taxon>
        <taxon>Mycena</taxon>
    </lineage>
</organism>
<reference evidence="2" key="1">
    <citation type="submission" date="2020-05" db="EMBL/GenBank/DDBJ databases">
        <title>Mycena genomes resolve the evolution of fungal bioluminescence.</title>
        <authorList>
            <person name="Tsai I.J."/>
        </authorList>
    </citation>
    <scope>NUCLEOTIDE SEQUENCE</scope>
    <source>
        <strain evidence="2">CCC161011</strain>
    </source>
</reference>
<dbReference type="Proteomes" id="UP000620124">
    <property type="component" value="Unassembled WGS sequence"/>
</dbReference>
<dbReference type="Gene3D" id="3.40.50.720">
    <property type="entry name" value="NAD(P)-binding Rossmann-like Domain"/>
    <property type="match status" value="1"/>
</dbReference>
<evidence type="ECO:0000313" key="3">
    <source>
        <dbReference type="Proteomes" id="UP000620124"/>
    </source>
</evidence>
<comment type="caution">
    <text evidence="2">The sequence shown here is derived from an EMBL/GenBank/DDBJ whole genome shotgun (WGS) entry which is preliminary data.</text>
</comment>
<dbReference type="InterPro" id="IPR055222">
    <property type="entry name" value="PRISE-like_Rossmann-fold"/>
</dbReference>
<sequence length="389" mass="42722">MTSTNSTSAHALVFGASGLAGWGVVEQLLENYPAKGTFSKVTAVVNRPMSIADSFWPSTPDSPTLDLVSEINLAEGSVENFTALLGEKIKDISSVTHVYYFVYKQDNDAEAEIKINCEMLERAVGAVESLCPNFRFIVWPSGTLGYGIYKPGGGPFKPPYKESMGRLPPPDTNYYYVFEDILTERSKGKKWTWCEVRPDAIVGFSPNGSTYSLPAHWATYLSLYRVIEGEGAAVPYPGTEEGYDTKFNDASSEVIAKLAIWASLHPEKAGGGQLFNIADRAEPSTMCERWPALAAFFGLVGVGPLAPEANTLKPGEYALKHQDVLKAKCKKPNDVFGAAFLDGYGYHFTADRQLSLEKIRGVGFLEELDPLESWFKAFRRFREAGMVPG</sequence>
<dbReference type="InterPro" id="IPR036291">
    <property type="entry name" value="NAD(P)-bd_dom_sf"/>
</dbReference>
<dbReference type="SUPFAM" id="SSF51735">
    <property type="entry name" value="NAD(P)-binding Rossmann-fold domains"/>
    <property type="match status" value="1"/>
</dbReference>